<evidence type="ECO:0000256" key="1">
    <source>
        <dbReference type="ARBA" id="ARBA00004123"/>
    </source>
</evidence>
<dbReference type="Pfam" id="PF18779">
    <property type="entry name" value="LRR_RI_capping"/>
    <property type="match status" value="1"/>
</dbReference>
<dbReference type="InterPro" id="IPR032675">
    <property type="entry name" value="LRR_dom_sf"/>
</dbReference>
<sequence length="456" mass="49689">MSLEICHEQLSDARWMELLPLIQQHQVVRLEFCDLTEGRCRDISSALWANPTLTELSLNHNELGDAGVHLVLQGLQSPTCKIQSLSLQYCGLTETGCGVLSSLLPSMPTLRELYLSGNSLGDGGLLLLSKGLQDAQCHLEKLQLEYCNLSDASCEPLASVLKAKSNIKELVVSNNDIHEAGMRTLLRGLKDSACLLETLWLESSGVTAANCKDLCDVMAARPFLQDLELGDSRLGDAGVATLCSWLLHPSCRLRKLWLWECDITAKGCRDLSQVLRTNQNLKALSLMLNRLGDEGAQLLCEALQEPTCQLECLWVKECSFTAACCPYFRAVLAQNKFLTELQLGENNLGDTGVQELCQGLGQPGSVLQVLGLVDCKLTNSSCSSLASVLLACHSLRVLDLSNNGLGDPGALQLLESLRQPACALDCLAVFDVYLSSGVWDQLEALEKEKPSLRIIS</sequence>
<evidence type="ECO:0000256" key="9">
    <source>
        <dbReference type="ARBA" id="ARBA00022990"/>
    </source>
</evidence>
<dbReference type="GO" id="GO:0050729">
    <property type="term" value="P:positive regulation of inflammatory response"/>
    <property type="evidence" value="ECO:0007669"/>
    <property type="project" value="TreeGrafter"/>
</dbReference>
<reference evidence="13" key="2">
    <citation type="submission" date="2025-09" db="UniProtKB">
        <authorList>
            <consortium name="Ensembl"/>
        </authorList>
    </citation>
    <scope>IDENTIFICATION</scope>
</reference>
<protein>
    <recommendedName>
        <fullName evidence="4">Ribonuclease inhibitor</fullName>
    </recommendedName>
    <alternativeName>
        <fullName evidence="11">Ribonuclease/angiogenin inhibitor 1</fullName>
    </alternativeName>
</protein>
<dbReference type="InterPro" id="IPR050637">
    <property type="entry name" value="NLRP_innate_immun_reg"/>
</dbReference>
<dbReference type="PANTHER" id="PTHR45690:SF4">
    <property type="entry name" value="NACHT, LRR AND PYD DOMAINS-CONTAINING PROTEIN 10"/>
    <property type="match status" value="1"/>
</dbReference>
<keyword evidence="7" id="KW-0433">Leucine-rich repeat</keyword>
<accession>A0A8C2UWU0</accession>
<keyword evidence="9" id="KW-0007">Acetylation</keyword>
<dbReference type="Gene3D" id="3.80.10.10">
    <property type="entry name" value="Ribonuclease Inhibitor"/>
    <property type="match status" value="1"/>
</dbReference>
<evidence type="ECO:0000313" key="13">
    <source>
        <dbReference type="Ensembl" id="ENSCLAP00000004444.1"/>
    </source>
</evidence>
<dbReference type="PANTHER" id="PTHR45690">
    <property type="entry name" value="NACHT, LRR AND PYD DOMAINS-CONTAINING PROTEIN 12"/>
    <property type="match status" value="1"/>
</dbReference>
<dbReference type="GO" id="GO:0005829">
    <property type="term" value="C:cytosol"/>
    <property type="evidence" value="ECO:0007669"/>
    <property type="project" value="Ensembl"/>
</dbReference>
<evidence type="ECO:0000256" key="12">
    <source>
        <dbReference type="ARBA" id="ARBA00049613"/>
    </source>
</evidence>
<proteinExistence type="predicted"/>
<dbReference type="GO" id="GO:0002181">
    <property type="term" value="P:cytoplasmic translation"/>
    <property type="evidence" value="ECO:0007669"/>
    <property type="project" value="Ensembl"/>
</dbReference>
<reference evidence="13" key="1">
    <citation type="submission" date="2025-08" db="UniProtKB">
        <authorList>
            <consortium name="Ensembl"/>
        </authorList>
    </citation>
    <scope>IDENTIFICATION</scope>
</reference>
<dbReference type="GO" id="GO:0032055">
    <property type="term" value="P:negative regulation of translation in response to stress"/>
    <property type="evidence" value="ECO:0007669"/>
    <property type="project" value="Ensembl"/>
</dbReference>
<dbReference type="CDD" id="cd00116">
    <property type="entry name" value="LRR_RI"/>
    <property type="match status" value="1"/>
</dbReference>
<dbReference type="SMART" id="SM00368">
    <property type="entry name" value="LRR_RI"/>
    <property type="match status" value="13"/>
</dbReference>
<dbReference type="Ensembl" id="ENSCLAT00000004528.1">
    <property type="protein sequence ID" value="ENSCLAP00000004444.1"/>
    <property type="gene ID" value="ENSCLAG00000003160.1"/>
</dbReference>
<dbReference type="GO" id="GO:0036416">
    <property type="term" value="P:tRNA stabilization"/>
    <property type="evidence" value="ECO:0007669"/>
    <property type="project" value="Ensembl"/>
</dbReference>
<evidence type="ECO:0000256" key="4">
    <source>
        <dbReference type="ARBA" id="ARBA00014554"/>
    </source>
</evidence>
<keyword evidence="10" id="KW-0539">Nucleus</keyword>
<comment type="subunit">
    <text evidence="3">Forms high-affinity heterodimers with RNASE1, ANG and RNASE2.</text>
</comment>
<name>A0A8C2UWU0_CHILA</name>
<evidence type="ECO:0000256" key="7">
    <source>
        <dbReference type="ARBA" id="ARBA00022614"/>
    </source>
</evidence>
<dbReference type="SUPFAM" id="SSF52047">
    <property type="entry name" value="RNI-like"/>
    <property type="match status" value="1"/>
</dbReference>
<evidence type="ECO:0000256" key="5">
    <source>
        <dbReference type="ARBA" id="ARBA00022490"/>
    </source>
</evidence>
<dbReference type="Proteomes" id="UP000694398">
    <property type="component" value="Unassembled WGS sequence"/>
</dbReference>
<dbReference type="GO" id="GO:0045765">
    <property type="term" value="P:regulation of angiogenesis"/>
    <property type="evidence" value="ECO:0007669"/>
    <property type="project" value="Ensembl"/>
</dbReference>
<comment type="subcellular location">
    <subcellularLocation>
        <location evidence="2">Cytoplasm</location>
    </subcellularLocation>
    <subcellularLocation>
        <location evidence="1">Nucleus</location>
    </subcellularLocation>
</comment>
<comment type="function">
    <text evidence="12">Ribonuclease inhibitor which inhibits RNASE1, RNASE2 and angiogenin (ANG). May play a role in redox homeostasis. Required to inhibit the cytotoxic tRNA ribonuclease activity of ANG in the cytoplasm in absence of stress. Relocates to the nucleus in response to stress, relieving inhibition of ANG in the cytoplasm, and inhibiting the angiogenic activity of ANG in the nucleus.</text>
</comment>
<gene>
    <name evidence="13" type="primary">RNH1</name>
</gene>
<evidence type="ECO:0000256" key="10">
    <source>
        <dbReference type="ARBA" id="ARBA00023242"/>
    </source>
</evidence>
<dbReference type="OMA" id="CQLECLW"/>
<evidence type="ECO:0000256" key="6">
    <source>
        <dbReference type="ARBA" id="ARBA00022553"/>
    </source>
</evidence>
<evidence type="ECO:0000256" key="8">
    <source>
        <dbReference type="ARBA" id="ARBA00022737"/>
    </source>
</evidence>
<evidence type="ECO:0000256" key="3">
    <source>
        <dbReference type="ARBA" id="ARBA00011699"/>
    </source>
</evidence>
<dbReference type="GO" id="GO:0008428">
    <property type="term" value="F:ribonuclease inhibitor activity"/>
    <property type="evidence" value="ECO:0007669"/>
    <property type="project" value="Ensembl"/>
</dbReference>
<dbReference type="GeneTree" id="ENSGT00940000161492"/>
<keyword evidence="6" id="KW-0597">Phosphoprotein</keyword>
<evidence type="ECO:0000256" key="11">
    <source>
        <dbReference type="ARBA" id="ARBA00032534"/>
    </source>
</evidence>
<dbReference type="PROSITE" id="PS51450">
    <property type="entry name" value="LRR"/>
    <property type="match status" value="1"/>
</dbReference>
<dbReference type="Pfam" id="PF13516">
    <property type="entry name" value="LRR_6"/>
    <property type="match status" value="7"/>
</dbReference>
<dbReference type="AlphaFoldDB" id="A0A8C2UWU0"/>
<keyword evidence="5" id="KW-0963">Cytoplasm</keyword>
<organism evidence="13 14">
    <name type="scientific">Chinchilla lanigera</name>
    <name type="common">Long-tailed chinchilla</name>
    <name type="synonym">Chinchilla villidera</name>
    <dbReference type="NCBI Taxonomy" id="34839"/>
    <lineage>
        <taxon>Eukaryota</taxon>
        <taxon>Metazoa</taxon>
        <taxon>Chordata</taxon>
        <taxon>Craniata</taxon>
        <taxon>Vertebrata</taxon>
        <taxon>Euteleostomi</taxon>
        <taxon>Mammalia</taxon>
        <taxon>Eutheria</taxon>
        <taxon>Euarchontoglires</taxon>
        <taxon>Glires</taxon>
        <taxon>Rodentia</taxon>
        <taxon>Hystricomorpha</taxon>
        <taxon>Chinchillidae</taxon>
        <taxon>Chinchilla</taxon>
    </lineage>
</organism>
<dbReference type="InterPro" id="IPR001611">
    <property type="entry name" value="Leu-rich_rpt"/>
</dbReference>
<evidence type="ECO:0000313" key="14">
    <source>
        <dbReference type="Proteomes" id="UP000694398"/>
    </source>
</evidence>
<dbReference type="GO" id="GO:0005654">
    <property type="term" value="C:nucleoplasm"/>
    <property type="evidence" value="ECO:0007669"/>
    <property type="project" value="Ensembl"/>
</dbReference>
<keyword evidence="14" id="KW-1185">Reference proteome</keyword>
<dbReference type="GO" id="GO:0032311">
    <property type="term" value="C:angiogenin-PRI complex"/>
    <property type="evidence" value="ECO:0007669"/>
    <property type="project" value="Ensembl"/>
</dbReference>
<dbReference type="InterPro" id="IPR041302">
    <property type="entry name" value="LRR_RI_cap"/>
</dbReference>
<evidence type="ECO:0000256" key="2">
    <source>
        <dbReference type="ARBA" id="ARBA00004496"/>
    </source>
</evidence>
<keyword evidence="8" id="KW-0677">Repeat</keyword>